<name>A0A852RZV5_9ACTN</name>
<keyword evidence="2" id="KW-1185">Reference proteome</keyword>
<dbReference type="RefSeq" id="WP_179729428.1">
    <property type="nucleotide sequence ID" value="NZ_BAABEF010000001.1"/>
</dbReference>
<dbReference type="EMBL" id="JACCBF010000001">
    <property type="protein sequence ID" value="NYD33374.1"/>
    <property type="molecule type" value="Genomic_DNA"/>
</dbReference>
<dbReference type="InterPro" id="IPR041881">
    <property type="entry name" value="PqqD_sf"/>
</dbReference>
<reference evidence="1 2" key="1">
    <citation type="submission" date="2020-07" db="EMBL/GenBank/DDBJ databases">
        <title>Sequencing the genomes of 1000 actinobacteria strains.</title>
        <authorList>
            <person name="Klenk H.-P."/>
        </authorList>
    </citation>
    <scope>NUCLEOTIDE SEQUENCE [LARGE SCALE GENOMIC DNA]</scope>
    <source>
        <strain evidence="1 2">DSM 19082</strain>
    </source>
</reference>
<dbReference type="InterPro" id="IPR008792">
    <property type="entry name" value="PQQD"/>
</dbReference>
<accession>A0A852RZV5</accession>
<gene>
    <name evidence="1" type="ORF">BJ958_004920</name>
</gene>
<dbReference type="Pfam" id="PF05402">
    <property type="entry name" value="PqqD"/>
    <property type="match status" value="1"/>
</dbReference>
<dbReference type="Gene3D" id="1.10.10.1150">
    <property type="entry name" value="Coenzyme PQQ synthesis protein D (PqqD)"/>
    <property type="match status" value="1"/>
</dbReference>
<evidence type="ECO:0000313" key="2">
    <source>
        <dbReference type="Proteomes" id="UP000582231"/>
    </source>
</evidence>
<dbReference type="Proteomes" id="UP000582231">
    <property type="component" value="Unassembled WGS sequence"/>
</dbReference>
<protein>
    <recommendedName>
        <fullName evidence="3">PqqD family protein</fullName>
    </recommendedName>
</protein>
<dbReference type="AlphaFoldDB" id="A0A852RZV5"/>
<organism evidence="1 2">
    <name type="scientific">Nocardioides kongjuensis</name>
    <dbReference type="NCBI Taxonomy" id="349522"/>
    <lineage>
        <taxon>Bacteria</taxon>
        <taxon>Bacillati</taxon>
        <taxon>Actinomycetota</taxon>
        <taxon>Actinomycetes</taxon>
        <taxon>Propionibacteriales</taxon>
        <taxon>Nocardioidaceae</taxon>
        <taxon>Nocardioides</taxon>
    </lineage>
</organism>
<comment type="caution">
    <text evidence="1">The sequence shown here is derived from an EMBL/GenBank/DDBJ whole genome shotgun (WGS) entry which is preliminary data.</text>
</comment>
<evidence type="ECO:0000313" key="1">
    <source>
        <dbReference type="EMBL" id="NYD33374.1"/>
    </source>
</evidence>
<sequence length="92" mass="10585">MRRDRPERWVRDPGLHAVEMGEEFVMMGVDQGEYYAVKGVAASLWRHLAEPRDLTELCALVAAEYDITAEMCRDDVVAFLEQLRSKRMVRAA</sequence>
<evidence type="ECO:0008006" key="3">
    <source>
        <dbReference type="Google" id="ProtNLM"/>
    </source>
</evidence>
<proteinExistence type="predicted"/>